<keyword evidence="2" id="KW-0472">Membrane</keyword>
<dbReference type="Proteomes" id="UP001197247">
    <property type="component" value="Unassembled WGS sequence"/>
</dbReference>
<dbReference type="RefSeq" id="WP_214156036.1">
    <property type="nucleotide sequence ID" value="NZ_JAHBAY010000004.1"/>
</dbReference>
<comment type="caution">
    <text evidence="3">The sequence shown here is derived from an EMBL/GenBank/DDBJ whole genome shotgun (WGS) entry which is preliminary data.</text>
</comment>
<dbReference type="EMBL" id="JAHBAY010000004">
    <property type="protein sequence ID" value="MBT0769745.1"/>
    <property type="molecule type" value="Genomic_DNA"/>
</dbReference>
<evidence type="ECO:0000256" key="1">
    <source>
        <dbReference type="SAM" id="MobiDB-lite"/>
    </source>
</evidence>
<keyword evidence="4" id="KW-1185">Reference proteome</keyword>
<reference evidence="3 4" key="1">
    <citation type="submission" date="2021-05" db="EMBL/GenBank/DDBJ databases">
        <title>Kineosporia and Streptomyces sp. nov. two new marine actinobacteria isolated from Coral.</title>
        <authorList>
            <person name="Buangrab K."/>
            <person name="Sutthacheep M."/>
            <person name="Yeemin T."/>
            <person name="Harunari E."/>
            <person name="Igarashi Y."/>
            <person name="Kanchanasin P."/>
            <person name="Tanasupawat S."/>
            <person name="Phongsopitanun W."/>
        </authorList>
    </citation>
    <scope>NUCLEOTIDE SEQUENCE [LARGE SCALE GENOMIC DNA]</scope>
    <source>
        <strain evidence="3 4">J2-2</strain>
    </source>
</reference>
<proteinExistence type="predicted"/>
<evidence type="ECO:0000313" key="3">
    <source>
        <dbReference type="EMBL" id="MBT0769745.1"/>
    </source>
</evidence>
<organism evidence="3 4">
    <name type="scientific">Kineosporia corallincola</name>
    <dbReference type="NCBI Taxonomy" id="2835133"/>
    <lineage>
        <taxon>Bacteria</taxon>
        <taxon>Bacillati</taxon>
        <taxon>Actinomycetota</taxon>
        <taxon>Actinomycetes</taxon>
        <taxon>Kineosporiales</taxon>
        <taxon>Kineosporiaceae</taxon>
        <taxon>Kineosporia</taxon>
    </lineage>
</organism>
<sequence>MSPRHDRGPESDLSGPLGMLLADVDRAVAQNQATSPPWEQLQAFIKTSRARRRRRLVLVLASVVLLVAGLVTVQERVFGPGRAEPTPSTDRPVGMDGVRGNLADDEAWVTGLRQYVTGHDVLAAALEGSTYEPGAPAADPATDVKVEYTSRLGGWLVAEVSGVWPAKPGTPYRVALYGPAGSSPQELATGAFSPREKKRSVRPTRYTQDNVLPGLRNDAWIGLDAAIYLISDDPVDMVLQEPPTIAADGTVTQHSRRVEGRDGVYEVGIDQPGTYALVSGKSQGGYQDFVSEVAQVVPDQVAPAPARGGDALPYSRLEDIAASTWKAARQPYSSGTWQLLAAEPGTATKTQDRALAGVLTLPGGARVLAAGHVSAPYGSSEGGPHAKLDTARILPSGGDDELSVAWRYHRDPAGGGVSDELSGTAALGPAGTVTVEWDGDGGTSTSAAANTLARTDRTDVSRVRFLDTSGVELGSATVLEPDASRWSIDDEEAGGRFASSPGWLLPEVREGLAGY</sequence>
<keyword evidence="2" id="KW-0812">Transmembrane</keyword>
<gene>
    <name evidence="3" type="ORF">KIH74_12475</name>
</gene>
<keyword evidence="2" id="KW-1133">Transmembrane helix</keyword>
<name>A0ABS5TF76_9ACTN</name>
<accession>A0ABS5TF76</accession>
<feature type="transmembrane region" description="Helical" evidence="2">
    <location>
        <begin position="56"/>
        <end position="73"/>
    </location>
</feature>
<evidence type="ECO:0000256" key="2">
    <source>
        <dbReference type="SAM" id="Phobius"/>
    </source>
</evidence>
<evidence type="ECO:0000313" key="4">
    <source>
        <dbReference type="Proteomes" id="UP001197247"/>
    </source>
</evidence>
<feature type="region of interest" description="Disordered" evidence="1">
    <location>
        <begin position="79"/>
        <end position="98"/>
    </location>
</feature>
<protein>
    <submittedName>
        <fullName evidence="3">Uncharacterized protein</fullName>
    </submittedName>
</protein>